<evidence type="ECO:0000259" key="1">
    <source>
        <dbReference type="Pfam" id="PF01850"/>
    </source>
</evidence>
<sequence>MTAVAFDTNILVYAAGVGDAAKCEAAASLLARVGTRAVVPVQVIGEFFNVLVRKVGMTPRDVQTRIDLLTAGTHLVDTTAAVLDGAVGLATAHRLQIWDAVVVAAAEQADCTVLLSEDMQHGFTWRRITVVDPLAHADHPLLVRAAGP</sequence>
<reference evidence="2" key="1">
    <citation type="submission" date="2024-06" db="EMBL/GenBank/DDBJ databases">
        <title>Methylostella associata gen. nov., sp. nov., a novel Ancalomicrobiaceae-affiliated facultatively methylotrophic bacteria that feed on methanotrophs of the genus Methylococcus.</title>
        <authorList>
            <person name="Saltykova V."/>
            <person name="Danilova O.V."/>
            <person name="Oshkin I.Y."/>
            <person name="Belova S.E."/>
            <person name="Pimenov N.V."/>
            <person name="Dedysh S.N."/>
        </authorList>
    </citation>
    <scope>NUCLEOTIDE SEQUENCE</scope>
    <source>
        <strain evidence="2">S20</strain>
    </source>
</reference>
<dbReference type="SUPFAM" id="SSF88723">
    <property type="entry name" value="PIN domain-like"/>
    <property type="match status" value="1"/>
</dbReference>
<gene>
    <name evidence="2" type="ORF">ABS361_16260</name>
</gene>
<dbReference type="AlphaFoldDB" id="A0AAU7X6D4"/>
<dbReference type="KEGG" id="mflg:ABS361_16260"/>
<accession>A0AAU7X6D4</accession>
<dbReference type="InterPro" id="IPR002716">
    <property type="entry name" value="PIN_dom"/>
</dbReference>
<name>A0AAU7X6D4_9HYPH</name>
<organism evidence="2">
    <name type="scientific">Methyloraptor flagellatus</name>
    <dbReference type="NCBI Taxonomy" id="3162530"/>
    <lineage>
        <taxon>Bacteria</taxon>
        <taxon>Pseudomonadati</taxon>
        <taxon>Pseudomonadota</taxon>
        <taxon>Alphaproteobacteria</taxon>
        <taxon>Hyphomicrobiales</taxon>
        <taxon>Ancalomicrobiaceae</taxon>
        <taxon>Methyloraptor</taxon>
    </lineage>
</organism>
<dbReference type="Pfam" id="PF01850">
    <property type="entry name" value="PIN"/>
    <property type="match status" value="1"/>
</dbReference>
<dbReference type="InterPro" id="IPR029060">
    <property type="entry name" value="PIN-like_dom_sf"/>
</dbReference>
<evidence type="ECO:0000313" key="2">
    <source>
        <dbReference type="EMBL" id="XBY43619.1"/>
    </source>
</evidence>
<dbReference type="EMBL" id="CP158568">
    <property type="protein sequence ID" value="XBY43619.1"/>
    <property type="molecule type" value="Genomic_DNA"/>
</dbReference>
<protein>
    <submittedName>
        <fullName evidence="2">PIN domain-containing protein</fullName>
    </submittedName>
</protein>
<feature type="domain" description="PIN" evidence="1">
    <location>
        <begin position="6"/>
        <end position="118"/>
    </location>
</feature>
<dbReference type="Gene3D" id="3.40.50.1010">
    <property type="entry name" value="5'-nuclease"/>
    <property type="match status" value="1"/>
</dbReference>
<proteinExistence type="predicted"/>
<dbReference type="RefSeq" id="WP_407048719.1">
    <property type="nucleotide sequence ID" value="NZ_CP158568.1"/>
</dbReference>
<dbReference type="CDD" id="cd18692">
    <property type="entry name" value="PIN_VapC-like"/>
    <property type="match status" value="1"/>
</dbReference>